<dbReference type="SMART" id="SM00079">
    <property type="entry name" value="PBPe"/>
    <property type="match status" value="2"/>
</dbReference>
<evidence type="ECO:0000313" key="15">
    <source>
        <dbReference type="Proteomes" id="UP001187471"/>
    </source>
</evidence>
<dbReference type="PANTHER" id="PTHR18966">
    <property type="entry name" value="IONOTROPIC GLUTAMATE RECEPTOR"/>
    <property type="match status" value="1"/>
</dbReference>
<keyword evidence="2" id="KW-0813">Transport</keyword>
<keyword evidence="15" id="KW-1185">Reference proteome</keyword>
<dbReference type="InterPro" id="IPR001320">
    <property type="entry name" value="Iontro_rcpt_C"/>
</dbReference>
<feature type="chain" id="PRO_5041731537" description="Ionotropic glutamate receptor C-terminal domain-containing protein" evidence="12">
    <location>
        <begin position="20"/>
        <end position="1632"/>
    </location>
</feature>
<keyword evidence="5" id="KW-0406">Ion transport</keyword>
<dbReference type="FunFam" id="1.10.287.70:FF:000172">
    <property type="entry name" value="Glutamate receptor"/>
    <property type="match status" value="2"/>
</dbReference>
<dbReference type="InterPro" id="IPR015683">
    <property type="entry name" value="Ionotropic_Glu_rcpt"/>
</dbReference>
<feature type="transmembrane region" description="Helical" evidence="11">
    <location>
        <begin position="591"/>
        <end position="611"/>
    </location>
</feature>
<dbReference type="Gene3D" id="3.40.190.10">
    <property type="entry name" value="Periplasmic binding protein-like II"/>
    <property type="match status" value="2"/>
</dbReference>
<dbReference type="Proteomes" id="UP001187471">
    <property type="component" value="Unassembled WGS sequence"/>
</dbReference>
<gene>
    <name evidence="14" type="ORF">RJ640_004393</name>
</gene>
<feature type="domain" description="Ionotropic glutamate receptor C-terminal" evidence="13">
    <location>
        <begin position="1204"/>
        <end position="1539"/>
    </location>
</feature>
<evidence type="ECO:0000256" key="8">
    <source>
        <dbReference type="ARBA" id="ARBA00023180"/>
    </source>
</evidence>
<dbReference type="InterPro" id="IPR028082">
    <property type="entry name" value="Peripla_BP_I"/>
</dbReference>
<evidence type="ECO:0000259" key="13">
    <source>
        <dbReference type="SMART" id="SM00079"/>
    </source>
</evidence>
<organism evidence="14 15">
    <name type="scientific">Escallonia rubra</name>
    <dbReference type="NCBI Taxonomy" id="112253"/>
    <lineage>
        <taxon>Eukaryota</taxon>
        <taxon>Viridiplantae</taxon>
        <taxon>Streptophyta</taxon>
        <taxon>Embryophyta</taxon>
        <taxon>Tracheophyta</taxon>
        <taxon>Spermatophyta</taxon>
        <taxon>Magnoliopsida</taxon>
        <taxon>eudicotyledons</taxon>
        <taxon>Gunneridae</taxon>
        <taxon>Pentapetalae</taxon>
        <taxon>asterids</taxon>
        <taxon>campanulids</taxon>
        <taxon>Escalloniales</taxon>
        <taxon>Escalloniaceae</taxon>
        <taxon>Escallonia</taxon>
    </lineage>
</organism>
<dbReference type="Gene3D" id="3.40.50.2300">
    <property type="match status" value="4"/>
</dbReference>
<feature type="transmembrane region" description="Helical" evidence="11">
    <location>
        <begin position="1352"/>
        <end position="1372"/>
    </location>
</feature>
<sequence length="1632" mass="183016">MSAYTFVFLIFTFISLALSSSPQRATASRYATNEAEISHVKGASIGAILDTTSRVGKEAKVAMEMAVDDFARDTNMSLVLHIRNSQSKPLLAGLAARELIDTHKVKTILGPHTWEEAFSIADLGSQAHIPTLSLANSIPKWALEQWPFLVQASPNKYAEMKAVAAIIQSWGQRRVTFVYEDDDSTSIRVISHISDALKKVGAEIYNLVALPPITSSYSEELERVKLEQGTTFVVHTSLASAVRLFHTAKRMGMVGKDNLWVVTSAVTDLLHSLNTTTISSMQGIVGVRSYFPESKPQFQDFSKRFRQKFCMEYPEEENYEPGIFAVQAYDATWMVALAVNGSNMGSGGDQNLLQHTILLVNFNGLTGKVQFSERKLSTAHQFQIVKVVGKSYIGLTPNGFGFSSTDDDSTNYCSTKNLGQVLCYSEQFRPTQRRQALSTSTVPLKVGVPTTSHFKQFVNTENKDHYTGFSIEVFREIMKGFPDLRYKFIPFSEGSYDDMVEQVYKKKFDAVAGDVTILASRSRHADFTQPYTTSGLEMIVSLQPHVPNAAWLFLKPFTTAMWAVIACITVYNGFVVWLIERNHSDELEGFVLNQIGTLLWLGFTTLFASQGDKLHSNLSRMTIVIWLFVALVITQSYTASFASMLTAQRLEPKISSIETLKKMNLSVGYCENSFLKNYLTNALSFELNKVVEFDSTQEFAKALRSGKIGAVFLGVPKAKLFLSQYCKSFTRAGETYKVGGFGFAFSKGFPRLDDINEVLLKVSESGKLRELEKEYIVSEKCVDAELSTTENDSLGLQNFWVLFVLTGGAIVDTRNRAGKEAKVAMEMAISDFNRDTNQNLVLHVRNSRGEPTRAALAARDLIDTHRVEAILGPHTWEETLSIAEVGSHAQIPTFSLSDSSPLWAVERWPFLVQVSRNNYAQMIAVAAIIRSWGQHHVTMIYEDTDSTSSRVISYLSDALQNVGIEMINLVALPPLPSSSFFETLKRLKVKQRTTYVVYTSLDMAIPLFHTAKKMNLMGNNEFWIATSAITDLLHSLNATVISSMQGIVGVRSYFPESGPQFQLFRRSFRKKFNMENPEEENYEPGIFAVQAYDATWVLAAALDGTNTNRKQLLEKVLQVDYKGLSGKFNFIERKLAAARLFEIVNVVRQTCSGFWSDGLGFSENIDDDKATYVSSIQKLEQDFCSMEQWKTRRRQTLSTSTNIPLRVGVPSISRFKQFVNTGNKDYHPTGFSIEVFREIMRRLPNLPYEFILSDEPNYTALVEQIHKKKFDAVAADITILAGRSMYADFTQPYSESGLEMIVSLKPNKPATWVFMKPFSRSMWILIAAITIYNGFVIWLVERNYCTELKGSSFDQIGILLWLAFTMLVSLQGGKLHSNLSRMTVVVWLFVALIITQSYTASFASMLTAQRLEPRISDIETLKKINANVGYTHGSYVKDYLTNVLGFQHKKLAAFESTQELAKALRSGEIGAVFLGVAKAKLFLSEYCRSFTRAGETFKVGGFGFAFSKGFPHLGDINEALLNVSESGKLRQLEKEYITSEKCVESELSTNENGSLSLQNFWILFVLTGGTSTVALTIYVVVGFRKRCNSMLDEHESVCTFTVAILTNFWHQRRLLSRSVRDAERVRRNPPNA</sequence>
<keyword evidence="7" id="KW-0675">Receptor</keyword>
<evidence type="ECO:0000256" key="6">
    <source>
        <dbReference type="ARBA" id="ARBA00023136"/>
    </source>
</evidence>
<dbReference type="InterPro" id="IPR001828">
    <property type="entry name" value="ANF_lig-bd_rcpt"/>
</dbReference>
<evidence type="ECO:0000256" key="9">
    <source>
        <dbReference type="ARBA" id="ARBA00023286"/>
    </source>
</evidence>
<evidence type="ECO:0000256" key="2">
    <source>
        <dbReference type="ARBA" id="ARBA00022448"/>
    </source>
</evidence>
<feature type="domain" description="Ionotropic glutamate receptor C-terminal" evidence="13">
    <location>
        <begin position="445"/>
        <end position="778"/>
    </location>
</feature>
<evidence type="ECO:0000256" key="1">
    <source>
        <dbReference type="ARBA" id="ARBA00004141"/>
    </source>
</evidence>
<dbReference type="Pfam" id="PF01094">
    <property type="entry name" value="ANF_receptor"/>
    <property type="match status" value="2"/>
</dbReference>
<evidence type="ECO:0000256" key="12">
    <source>
        <dbReference type="SAM" id="SignalP"/>
    </source>
</evidence>
<keyword evidence="9" id="KW-1071">Ligand-gated ion channel</keyword>
<feature type="transmembrane region" description="Helical" evidence="11">
    <location>
        <begin position="1384"/>
        <end position="1406"/>
    </location>
</feature>
<proteinExistence type="predicted"/>
<dbReference type="Pfam" id="PF00060">
    <property type="entry name" value="Lig_chan"/>
    <property type="match status" value="2"/>
</dbReference>
<dbReference type="CDD" id="cd13686">
    <property type="entry name" value="GluR_Plant"/>
    <property type="match status" value="2"/>
</dbReference>
<dbReference type="GO" id="GO:0016020">
    <property type="term" value="C:membrane"/>
    <property type="evidence" value="ECO:0007669"/>
    <property type="project" value="UniProtKB-SubCell"/>
</dbReference>
<keyword evidence="6 11" id="KW-0472">Membrane</keyword>
<comment type="subcellular location">
    <subcellularLocation>
        <location evidence="1">Membrane</location>
        <topology evidence="1">Multi-pass membrane protein</topology>
    </subcellularLocation>
</comment>
<feature type="transmembrane region" description="Helical" evidence="11">
    <location>
        <begin position="560"/>
        <end position="579"/>
    </location>
</feature>
<keyword evidence="12" id="KW-0732">Signal</keyword>
<evidence type="ECO:0000256" key="3">
    <source>
        <dbReference type="ARBA" id="ARBA00022692"/>
    </source>
</evidence>
<name>A0AA88UAW4_9ASTE</name>
<keyword evidence="8" id="KW-0325">Glycoprotein</keyword>
<evidence type="ECO:0000256" key="11">
    <source>
        <dbReference type="SAM" id="Phobius"/>
    </source>
</evidence>
<evidence type="ECO:0000256" key="10">
    <source>
        <dbReference type="ARBA" id="ARBA00023303"/>
    </source>
</evidence>
<evidence type="ECO:0000313" key="14">
    <source>
        <dbReference type="EMBL" id="KAK2968387.1"/>
    </source>
</evidence>
<keyword evidence="4 11" id="KW-1133">Transmembrane helix</keyword>
<dbReference type="InterPro" id="IPR044440">
    <property type="entry name" value="GABAb_receptor_plant_PBP1"/>
</dbReference>
<dbReference type="EMBL" id="JAVXUO010002917">
    <property type="protein sequence ID" value="KAK2968387.1"/>
    <property type="molecule type" value="Genomic_DNA"/>
</dbReference>
<keyword evidence="3 11" id="KW-0812">Transmembrane</keyword>
<feature type="transmembrane region" description="Helical" evidence="11">
    <location>
        <begin position="1322"/>
        <end position="1340"/>
    </location>
</feature>
<comment type="caution">
    <text evidence="14">The sequence shown here is derived from an EMBL/GenBank/DDBJ whole genome shotgun (WGS) entry which is preliminary data.</text>
</comment>
<dbReference type="SUPFAM" id="SSF53822">
    <property type="entry name" value="Periplasmic binding protein-like I"/>
    <property type="match status" value="2"/>
</dbReference>
<evidence type="ECO:0000256" key="4">
    <source>
        <dbReference type="ARBA" id="ARBA00022989"/>
    </source>
</evidence>
<evidence type="ECO:0000256" key="5">
    <source>
        <dbReference type="ARBA" id="ARBA00023065"/>
    </source>
</evidence>
<dbReference type="GO" id="GO:0015276">
    <property type="term" value="F:ligand-gated monoatomic ion channel activity"/>
    <property type="evidence" value="ECO:0007669"/>
    <property type="project" value="InterPro"/>
</dbReference>
<dbReference type="Gene3D" id="1.10.287.70">
    <property type="match status" value="2"/>
</dbReference>
<feature type="transmembrane region" description="Helical" evidence="11">
    <location>
        <begin position="623"/>
        <end position="645"/>
    </location>
</feature>
<feature type="transmembrane region" description="Helical" evidence="11">
    <location>
        <begin position="1560"/>
        <end position="1581"/>
    </location>
</feature>
<feature type="signal peptide" evidence="12">
    <location>
        <begin position="1"/>
        <end position="19"/>
    </location>
</feature>
<accession>A0AA88UAW4</accession>
<reference evidence="14" key="1">
    <citation type="submission" date="2022-12" db="EMBL/GenBank/DDBJ databases">
        <title>Draft genome assemblies for two species of Escallonia (Escalloniales).</title>
        <authorList>
            <person name="Chanderbali A."/>
            <person name="Dervinis C."/>
            <person name="Anghel I."/>
            <person name="Soltis D."/>
            <person name="Soltis P."/>
            <person name="Zapata F."/>
        </authorList>
    </citation>
    <scope>NUCLEOTIDE SEQUENCE</scope>
    <source>
        <strain evidence="14">UCBG92.1500</strain>
        <tissue evidence="14">Leaf</tissue>
    </source>
</reference>
<dbReference type="CDD" id="cd19990">
    <property type="entry name" value="PBP1_GABAb_receptor_plant"/>
    <property type="match status" value="2"/>
</dbReference>
<evidence type="ECO:0000256" key="7">
    <source>
        <dbReference type="ARBA" id="ARBA00023170"/>
    </source>
</evidence>
<protein>
    <recommendedName>
        <fullName evidence="13">Ionotropic glutamate receptor C-terminal domain-containing protein</fullName>
    </recommendedName>
</protein>
<dbReference type="SUPFAM" id="SSF53850">
    <property type="entry name" value="Periplasmic binding protein-like II"/>
    <property type="match status" value="2"/>
</dbReference>
<dbReference type="FunFam" id="3.40.50.2300:FF:000188">
    <property type="entry name" value="Glutamate receptor"/>
    <property type="match status" value="2"/>
</dbReference>
<keyword evidence="10" id="KW-0407">Ion channel</keyword>